<reference evidence="1" key="1">
    <citation type="submission" date="2023-04" db="EMBL/GenBank/DDBJ databases">
        <title>Draft Genome sequencing of Naganishia species isolated from polar environments using Oxford Nanopore Technology.</title>
        <authorList>
            <person name="Leo P."/>
            <person name="Venkateswaran K."/>
        </authorList>
    </citation>
    <scope>NUCLEOTIDE SEQUENCE</scope>
    <source>
        <strain evidence="1">MNA-CCFEE 5262</strain>
    </source>
</reference>
<keyword evidence="2" id="KW-1185">Reference proteome</keyword>
<gene>
    <name evidence="1" type="ORF">QFC20_002128</name>
</gene>
<dbReference type="EMBL" id="JASBWS010000014">
    <property type="protein sequence ID" value="KAJ9112801.1"/>
    <property type="molecule type" value="Genomic_DNA"/>
</dbReference>
<organism evidence="1 2">
    <name type="scientific">Naganishia adeliensis</name>
    <dbReference type="NCBI Taxonomy" id="92952"/>
    <lineage>
        <taxon>Eukaryota</taxon>
        <taxon>Fungi</taxon>
        <taxon>Dikarya</taxon>
        <taxon>Basidiomycota</taxon>
        <taxon>Agaricomycotina</taxon>
        <taxon>Tremellomycetes</taxon>
        <taxon>Filobasidiales</taxon>
        <taxon>Filobasidiaceae</taxon>
        <taxon>Naganishia</taxon>
    </lineage>
</organism>
<protein>
    <submittedName>
        <fullName evidence="1">Uncharacterized protein</fullName>
    </submittedName>
</protein>
<evidence type="ECO:0000313" key="1">
    <source>
        <dbReference type="EMBL" id="KAJ9112801.1"/>
    </source>
</evidence>
<evidence type="ECO:0000313" key="2">
    <source>
        <dbReference type="Proteomes" id="UP001230649"/>
    </source>
</evidence>
<comment type="caution">
    <text evidence="1">The sequence shown here is derived from an EMBL/GenBank/DDBJ whole genome shotgun (WGS) entry which is preliminary data.</text>
</comment>
<dbReference type="Proteomes" id="UP001230649">
    <property type="component" value="Unassembled WGS sequence"/>
</dbReference>
<proteinExistence type="predicted"/>
<accession>A0ACC2WNX6</accession>
<sequence length="346" mass="36383">MPTGLGTIACSLAPSMGWLIAARAVAGAGGAGLLTVSSVITTDLTSLRSRGHYQGLMMIVFGAGASLGGPVSGHGDVVQPSGTTLGHAFAEFDFLGTITLLVAISSLLLGLSNHTAFLYDWSDARVWALLVTSLLATSIFLLVEWKVAINPVVPLQLFRGSRMASIYASNFMLSVAAQAFLYQIPVFFTVILGTNSATAGAHLLPNSIGLAIGSFIAGQLIKRTGRYALLSIVGLAMPIISIYMASFWSESTSEFSYTAEIFPAGLGYSIFLCCSLVALIAEVDKEMMPKATSVLYTVRSLGNTVGIAVSASIQQAVLVRDLRQVLRSHIDREKVELVVVPAGLGC</sequence>
<name>A0ACC2WNX6_9TREE</name>